<proteinExistence type="predicted"/>
<evidence type="ECO:0000313" key="1">
    <source>
        <dbReference type="EMBL" id="CAG10640.1"/>
    </source>
</evidence>
<dbReference type="AlphaFoldDB" id="Q4RLU2"/>
<protein>
    <submittedName>
        <fullName evidence="1">(spotted green pufferfish) hypothetical protein</fullName>
    </submittedName>
</protein>
<dbReference type="KEGG" id="tng:GSTEN00032340G001"/>
<dbReference type="EMBL" id="CAAE01015019">
    <property type="protein sequence ID" value="CAG10640.1"/>
    <property type="molecule type" value="Genomic_DNA"/>
</dbReference>
<reference evidence="1" key="1">
    <citation type="journal article" date="2004" name="Nature">
        <title>Genome duplication in the teleost fish Tetraodon nigroviridis reveals the early vertebrate proto-karyotype.</title>
        <authorList>
            <person name="Jaillon O."/>
            <person name="Aury J.-M."/>
            <person name="Brunet F."/>
            <person name="Petit J.-L."/>
            <person name="Stange-Thomann N."/>
            <person name="Mauceli E."/>
            <person name="Bouneau L."/>
            <person name="Fischer C."/>
            <person name="Ozouf-Costaz C."/>
            <person name="Bernot A."/>
            <person name="Nicaud S."/>
            <person name="Jaffe D."/>
            <person name="Fisher S."/>
            <person name="Lutfalla G."/>
            <person name="Dossat C."/>
            <person name="Segurens B."/>
            <person name="Dasilva C."/>
            <person name="Salanoubat M."/>
            <person name="Levy M."/>
            <person name="Boudet N."/>
            <person name="Castellano S."/>
            <person name="Anthouard V."/>
            <person name="Jubin C."/>
            <person name="Castelli V."/>
            <person name="Katinka M."/>
            <person name="Vacherie B."/>
            <person name="Biemont C."/>
            <person name="Skalli Z."/>
            <person name="Cattolico L."/>
            <person name="Poulain J."/>
            <person name="De Berardinis V."/>
            <person name="Cruaud C."/>
            <person name="Duprat S."/>
            <person name="Brottier P."/>
            <person name="Coutanceau J.-P."/>
            <person name="Gouzy J."/>
            <person name="Parra G."/>
            <person name="Lardier G."/>
            <person name="Chapple C."/>
            <person name="McKernan K.J."/>
            <person name="McEwan P."/>
            <person name="Bosak S."/>
            <person name="Kellis M."/>
            <person name="Volff J.-N."/>
            <person name="Guigo R."/>
            <person name="Zody M.C."/>
            <person name="Mesirov J."/>
            <person name="Lindblad-Toh K."/>
            <person name="Birren B."/>
            <person name="Nusbaum C."/>
            <person name="Kahn D."/>
            <person name="Robinson-Rechavi M."/>
            <person name="Laudet V."/>
            <person name="Schachter V."/>
            <person name="Quetier F."/>
            <person name="Saurin W."/>
            <person name="Scarpelli C."/>
            <person name="Wincker P."/>
            <person name="Lander E.S."/>
            <person name="Weissenbach J."/>
            <person name="Roest Crollius H."/>
        </authorList>
    </citation>
    <scope>NUCLEOTIDE SEQUENCE [LARGE SCALE GENOMIC DNA]</scope>
</reference>
<dbReference type="Gene3D" id="3.80.10.10">
    <property type="entry name" value="Ribonuclease Inhibitor"/>
    <property type="match status" value="1"/>
</dbReference>
<organism evidence="1">
    <name type="scientific">Tetraodon nigroviridis</name>
    <name type="common">Spotted green pufferfish</name>
    <name type="synonym">Chelonodon nigroviridis</name>
    <dbReference type="NCBI Taxonomy" id="99883"/>
    <lineage>
        <taxon>Eukaryota</taxon>
        <taxon>Metazoa</taxon>
        <taxon>Chordata</taxon>
        <taxon>Craniata</taxon>
        <taxon>Vertebrata</taxon>
        <taxon>Euteleostomi</taxon>
        <taxon>Actinopterygii</taxon>
        <taxon>Neopterygii</taxon>
        <taxon>Teleostei</taxon>
        <taxon>Neoteleostei</taxon>
        <taxon>Acanthomorphata</taxon>
        <taxon>Eupercaria</taxon>
        <taxon>Tetraodontiformes</taxon>
        <taxon>Tetradontoidea</taxon>
        <taxon>Tetraodontidae</taxon>
        <taxon>Tetraodon</taxon>
    </lineage>
</organism>
<comment type="caution">
    <text evidence="1">The sequence shown here is derived from an EMBL/GenBank/DDBJ whole genome shotgun (WGS) entry which is preliminary data.</text>
</comment>
<dbReference type="OrthoDB" id="120976at2759"/>
<dbReference type="SUPFAM" id="SSF52047">
    <property type="entry name" value="RNI-like"/>
    <property type="match status" value="1"/>
</dbReference>
<dbReference type="InterPro" id="IPR032675">
    <property type="entry name" value="LRR_dom_sf"/>
</dbReference>
<reference evidence="1" key="2">
    <citation type="submission" date="2004-02" db="EMBL/GenBank/DDBJ databases">
        <authorList>
            <consortium name="Genoscope"/>
            <consortium name="Whitehead Institute Centre for Genome Research"/>
        </authorList>
    </citation>
    <scope>NUCLEOTIDE SEQUENCE</scope>
</reference>
<sequence length="58" mass="6038">MTLTHHGLGPLGCKALAIALVDLSSNCLRSAGAPYVAQILVDNVSLKTLKLSGNCHHN</sequence>
<name>Q4RLU2_TETNG</name>
<accession>Q4RLU2</accession>
<gene>
    <name evidence="1" type="ORF">GSTENG00032340001</name>
</gene>